<accession>A0A926URP0</accession>
<reference evidence="1" key="2">
    <citation type="submission" date="2020-08" db="EMBL/GenBank/DDBJ databases">
        <authorList>
            <person name="Chen M."/>
            <person name="Teng W."/>
            <person name="Zhao L."/>
            <person name="Hu C."/>
            <person name="Zhou Y."/>
            <person name="Han B."/>
            <person name="Song L."/>
            <person name="Shu W."/>
        </authorList>
    </citation>
    <scope>NUCLEOTIDE SEQUENCE</scope>
    <source>
        <strain evidence="1">FACHB-1277</strain>
    </source>
</reference>
<keyword evidence="2" id="KW-1185">Reference proteome</keyword>
<dbReference type="Proteomes" id="UP000631421">
    <property type="component" value="Unassembled WGS sequence"/>
</dbReference>
<comment type="caution">
    <text evidence="1">The sequence shown here is derived from an EMBL/GenBank/DDBJ whole genome shotgun (WGS) entry which is preliminary data.</text>
</comment>
<dbReference type="AlphaFoldDB" id="A0A926URP0"/>
<dbReference type="EMBL" id="JACJPY010000009">
    <property type="protein sequence ID" value="MBD2149488.1"/>
    <property type="molecule type" value="Genomic_DNA"/>
</dbReference>
<evidence type="ECO:0000313" key="2">
    <source>
        <dbReference type="Proteomes" id="UP000631421"/>
    </source>
</evidence>
<name>A0A926URP0_9CYAN</name>
<proteinExistence type="predicted"/>
<gene>
    <name evidence="1" type="ORF">H6F44_05010</name>
</gene>
<evidence type="ECO:0000313" key="1">
    <source>
        <dbReference type="EMBL" id="MBD2149488.1"/>
    </source>
</evidence>
<protein>
    <submittedName>
        <fullName evidence="1">Uncharacterized protein</fullName>
    </submittedName>
</protein>
<sequence length="54" mass="6306">MQTAIEINFEPLMSNPLLGRIWAIAGRLIFEKTIAISCYTFANRGTWRYAWITR</sequence>
<reference evidence="1" key="1">
    <citation type="journal article" date="2015" name="ISME J.">
        <title>Draft Genome Sequence of Streptomyces incarnatus NRRL8089, which Produces the Nucleoside Antibiotic Sinefungin.</title>
        <authorList>
            <person name="Oshima K."/>
            <person name="Hattori M."/>
            <person name="Shimizu H."/>
            <person name="Fukuda K."/>
            <person name="Nemoto M."/>
            <person name="Inagaki K."/>
            <person name="Tamura T."/>
        </authorList>
    </citation>
    <scope>NUCLEOTIDE SEQUENCE</scope>
    <source>
        <strain evidence="1">FACHB-1277</strain>
    </source>
</reference>
<organism evidence="1 2">
    <name type="scientific">Pseudanabaena cinerea FACHB-1277</name>
    <dbReference type="NCBI Taxonomy" id="2949581"/>
    <lineage>
        <taxon>Bacteria</taxon>
        <taxon>Bacillati</taxon>
        <taxon>Cyanobacteriota</taxon>
        <taxon>Cyanophyceae</taxon>
        <taxon>Pseudanabaenales</taxon>
        <taxon>Pseudanabaenaceae</taxon>
        <taxon>Pseudanabaena</taxon>
        <taxon>Pseudanabaena cinerea</taxon>
    </lineage>
</organism>